<dbReference type="EC" id="2.3.-.-" evidence="4"/>
<keyword evidence="5" id="KW-1185">Reference proteome</keyword>
<evidence type="ECO:0000256" key="2">
    <source>
        <dbReference type="ARBA" id="ARBA00023315"/>
    </source>
</evidence>
<dbReference type="CDD" id="cd04301">
    <property type="entry name" value="NAT_SF"/>
    <property type="match status" value="1"/>
</dbReference>
<dbReference type="Pfam" id="PF00583">
    <property type="entry name" value="Acetyltransf_1"/>
    <property type="match status" value="1"/>
</dbReference>
<dbReference type="Proteomes" id="UP001597338">
    <property type="component" value="Unassembled WGS sequence"/>
</dbReference>
<dbReference type="InterPro" id="IPR000182">
    <property type="entry name" value="GNAT_dom"/>
</dbReference>
<proteinExistence type="predicted"/>
<protein>
    <submittedName>
        <fullName evidence="4">GNAT family N-acetyltransferase</fullName>
        <ecNumber evidence="4">2.3.-.-</ecNumber>
    </submittedName>
</protein>
<reference evidence="5" key="1">
    <citation type="journal article" date="2019" name="Int. J. Syst. Evol. Microbiol.">
        <title>The Global Catalogue of Microorganisms (GCM) 10K type strain sequencing project: providing services to taxonomists for standard genome sequencing and annotation.</title>
        <authorList>
            <consortium name="The Broad Institute Genomics Platform"/>
            <consortium name="The Broad Institute Genome Sequencing Center for Infectious Disease"/>
            <person name="Wu L."/>
            <person name="Ma J."/>
        </authorList>
    </citation>
    <scope>NUCLEOTIDE SEQUENCE [LARGE SCALE GENOMIC DNA]</scope>
    <source>
        <strain evidence="5">CCM 7043</strain>
    </source>
</reference>
<organism evidence="4 5">
    <name type="scientific">Promicromonospora aerolata</name>
    <dbReference type="NCBI Taxonomy" id="195749"/>
    <lineage>
        <taxon>Bacteria</taxon>
        <taxon>Bacillati</taxon>
        <taxon>Actinomycetota</taxon>
        <taxon>Actinomycetes</taxon>
        <taxon>Micrococcales</taxon>
        <taxon>Promicromonosporaceae</taxon>
        <taxon>Promicromonospora</taxon>
    </lineage>
</organism>
<gene>
    <name evidence="4" type="ORF">ACFSL2_00505</name>
</gene>
<feature type="domain" description="N-acetyltransferase" evidence="3">
    <location>
        <begin position="5"/>
        <end position="151"/>
    </location>
</feature>
<dbReference type="InterPro" id="IPR050832">
    <property type="entry name" value="Bact_Acetyltransf"/>
</dbReference>
<dbReference type="EMBL" id="JBHUHF010000001">
    <property type="protein sequence ID" value="MFD2023989.1"/>
    <property type="molecule type" value="Genomic_DNA"/>
</dbReference>
<dbReference type="PANTHER" id="PTHR43877">
    <property type="entry name" value="AMINOALKYLPHOSPHONATE N-ACETYLTRANSFERASE-RELATED-RELATED"/>
    <property type="match status" value="1"/>
</dbReference>
<keyword evidence="1 4" id="KW-0808">Transferase</keyword>
<accession>A0ABW4V109</accession>
<name>A0ABW4V109_9MICO</name>
<dbReference type="PROSITE" id="PS51186">
    <property type="entry name" value="GNAT"/>
    <property type="match status" value="1"/>
</dbReference>
<dbReference type="InterPro" id="IPR016181">
    <property type="entry name" value="Acyl_CoA_acyltransferase"/>
</dbReference>
<evidence type="ECO:0000313" key="5">
    <source>
        <dbReference type="Proteomes" id="UP001597338"/>
    </source>
</evidence>
<evidence type="ECO:0000259" key="3">
    <source>
        <dbReference type="PROSITE" id="PS51186"/>
    </source>
</evidence>
<evidence type="ECO:0000256" key="1">
    <source>
        <dbReference type="ARBA" id="ARBA00022679"/>
    </source>
</evidence>
<dbReference type="RefSeq" id="WP_377195993.1">
    <property type="nucleotide sequence ID" value="NZ_JBHUHF010000001.1"/>
</dbReference>
<dbReference type="Gene3D" id="3.40.630.30">
    <property type="match status" value="1"/>
</dbReference>
<comment type="caution">
    <text evidence="4">The sequence shown here is derived from an EMBL/GenBank/DDBJ whole genome shotgun (WGS) entry which is preliminary data.</text>
</comment>
<dbReference type="GO" id="GO:0016746">
    <property type="term" value="F:acyltransferase activity"/>
    <property type="evidence" value="ECO:0007669"/>
    <property type="project" value="UniProtKB-KW"/>
</dbReference>
<evidence type="ECO:0000313" key="4">
    <source>
        <dbReference type="EMBL" id="MFD2023989.1"/>
    </source>
</evidence>
<sequence length="151" mass="16733">MPTDLVIRTATPDDARALSALRWRWAVPDRPPSAAEAQEFAGALRQWMEERGDRSVCTIAVLDAELVGMAWLAVFERAPNPGDLVRRSGDVQSVFVLPEHQGRGIGRRLMEAVCATADALGVRKLTLDARETAVPFYERLGFSARNTLMQR</sequence>
<keyword evidence="2 4" id="KW-0012">Acyltransferase</keyword>
<dbReference type="SUPFAM" id="SSF55729">
    <property type="entry name" value="Acyl-CoA N-acyltransferases (Nat)"/>
    <property type="match status" value="1"/>
</dbReference>